<dbReference type="PROSITE" id="PS50835">
    <property type="entry name" value="IG_LIKE"/>
    <property type="match status" value="2"/>
</dbReference>
<dbReference type="InterPro" id="IPR036179">
    <property type="entry name" value="Ig-like_dom_sf"/>
</dbReference>
<organism evidence="2 3">
    <name type="scientific">Patiria miniata</name>
    <name type="common">Bat star</name>
    <name type="synonym">Asterina miniata</name>
    <dbReference type="NCBI Taxonomy" id="46514"/>
    <lineage>
        <taxon>Eukaryota</taxon>
        <taxon>Metazoa</taxon>
        <taxon>Echinodermata</taxon>
        <taxon>Eleutherozoa</taxon>
        <taxon>Asterozoa</taxon>
        <taxon>Asteroidea</taxon>
        <taxon>Valvatacea</taxon>
        <taxon>Valvatida</taxon>
        <taxon>Asterinidae</taxon>
        <taxon>Patiria</taxon>
    </lineage>
</organism>
<keyword evidence="3" id="KW-1185">Reference proteome</keyword>
<dbReference type="SUPFAM" id="SSF48726">
    <property type="entry name" value="Immunoglobulin"/>
    <property type="match status" value="1"/>
</dbReference>
<evidence type="ECO:0000313" key="2">
    <source>
        <dbReference type="EnsemblMetazoa" id="XP_038062461.1"/>
    </source>
</evidence>
<dbReference type="InterPro" id="IPR007110">
    <property type="entry name" value="Ig-like_dom"/>
</dbReference>
<dbReference type="AlphaFoldDB" id="A0A914AG20"/>
<dbReference type="PANTHER" id="PTHR11422:SF10">
    <property type="entry name" value="IG-LIKE DOMAIN-CONTAINING PROTEIN"/>
    <property type="match status" value="1"/>
</dbReference>
<dbReference type="RefSeq" id="XP_038062461.1">
    <property type="nucleotide sequence ID" value="XM_038206533.1"/>
</dbReference>
<feature type="domain" description="Ig-like" evidence="1">
    <location>
        <begin position="140"/>
        <end position="240"/>
    </location>
</feature>
<reference evidence="2" key="1">
    <citation type="submission" date="2022-11" db="UniProtKB">
        <authorList>
            <consortium name="EnsemblMetazoa"/>
        </authorList>
    </citation>
    <scope>IDENTIFICATION</scope>
</reference>
<dbReference type="InterPro" id="IPR013783">
    <property type="entry name" value="Ig-like_fold"/>
</dbReference>
<evidence type="ECO:0000313" key="3">
    <source>
        <dbReference type="Proteomes" id="UP000887568"/>
    </source>
</evidence>
<dbReference type="GeneID" id="119732945"/>
<feature type="domain" description="Ig-like" evidence="1">
    <location>
        <begin position="254"/>
        <end position="337"/>
    </location>
</feature>
<dbReference type="OrthoDB" id="10012075at2759"/>
<dbReference type="InterPro" id="IPR003599">
    <property type="entry name" value="Ig_sub"/>
</dbReference>
<dbReference type="SMART" id="SM00409">
    <property type="entry name" value="IG"/>
    <property type="match status" value="4"/>
</dbReference>
<accession>A0A914AG20</accession>
<sequence length="478" mass="53089">MRDDDAAMEFEIHEPSRHGKPGTSIQDVFGASGYVQKSIWHRIPCPTFRPTERLDGVIWYQESIVFDPSTVRLISRDLRGGDIKDTPADERYSMSSNHGLVIEVVEDRDEGSFLCQVIPEAAGMRSFGYNLHRLEIGFSPSQASSTASFHRGRRQTLLCKCASQTPDAPISVVYWSTGEGVTTDTQIIGARFSDGATLKVGHGADYSIGSDASLRVNSLNDIQDTQRFWCHVFQSDGTLRNCDIDVQISDQQTPNHALKASSTSFYLLEGGEQSLPCSSWTPGVVSCEVQWFKIDTLGRHFLLSSNDVDAESEFELASDFGLIVKSVNGEDAGRYQCDTGGGISGDNIAVRVIDNKFPLDRGRVFANSTIDFKAGKNYKLTCQAVLNSIEIGSPATVFWSFADPDNHTTTVIGRRIVPGRFKTMYDLVGDNCFSISQEGALLLNMYFQEDDVRYWCHVFPENELLMRSYVDVLIKGEH</sequence>
<dbReference type="PANTHER" id="PTHR11422">
    <property type="entry name" value="T-CELL SURFACE GLYCOPROTEIN CD4"/>
    <property type="match status" value="1"/>
</dbReference>
<dbReference type="Proteomes" id="UP000887568">
    <property type="component" value="Unplaced"/>
</dbReference>
<name>A0A914AG20_PATMI</name>
<protein>
    <recommendedName>
        <fullName evidence="1">Ig-like domain-containing protein</fullName>
    </recommendedName>
</protein>
<dbReference type="Gene3D" id="2.60.40.10">
    <property type="entry name" value="Immunoglobulins"/>
    <property type="match status" value="1"/>
</dbReference>
<proteinExistence type="predicted"/>
<dbReference type="EnsemblMetazoa" id="XM_038206533.1">
    <property type="protein sequence ID" value="XP_038062461.1"/>
    <property type="gene ID" value="LOC119732945"/>
</dbReference>
<evidence type="ECO:0000259" key="1">
    <source>
        <dbReference type="PROSITE" id="PS50835"/>
    </source>
</evidence>